<accession>A0A8H3GSL6</accession>
<evidence type="ECO:0000256" key="3">
    <source>
        <dbReference type="SAM" id="MobiDB-lite"/>
    </source>
</evidence>
<feature type="compositionally biased region" description="Polar residues" evidence="3">
    <location>
        <begin position="310"/>
        <end position="322"/>
    </location>
</feature>
<feature type="region of interest" description="Disordered" evidence="3">
    <location>
        <begin position="227"/>
        <end position="514"/>
    </location>
</feature>
<feature type="compositionally biased region" description="Polar residues" evidence="3">
    <location>
        <begin position="355"/>
        <end position="364"/>
    </location>
</feature>
<dbReference type="SUPFAM" id="SSF47095">
    <property type="entry name" value="HMG-box"/>
    <property type="match status" value="1"/>
</dbReference>
<feature type="compositionally biased region" description="Polar residues" evidence="3">
    <location>
        <begin position="73"/>
        <end position="87"/>
    </location>
</feature>
<dbReference type="PANTHER" id="PTHR48112:SF22">
    <property type="entry name" value="MITOCHONDRIAL TRANSCRIPTION FACTOR A, ISOFORM B"/>
    <property type="match status" value="1"/>
</dbReference>
<feature type="compositionally biased region" description="Basic and acidic residues" evidence="3">
    <location>
        <begin position="156"/>
        <end position="167"/>
    </location>
</feature>
<dbReference type="EMBL" id="CAJMWZ010002846">
    <property type="protein sequence ID" value="CAE6464065.1"/>
    <property type="molecule type" value="Genomic_DNA"/>
</dbReference>
<dbReference type="AlphaFoldDB" id="A0A8H3GSL6"/>
<dbReference type="Pfam" id="PF00505">
    <property type="entry name" value="HMG_box"/>
    <property type="match status" value="1"/>
</dbReference>
<reference evidence="5" key="1">
    <citation type="submission" date="2021-01" db="EMBL/GenBank/DDBJ databases">
        <authorList>
            <person name="Kaushik A."/>
        </authorList>
    </citation>
    <scope>NUCLEOTIDE SEQUENCE</scope>
    <source>
        <strain evidence="5">Type strain: AG8-Rh-89/</strain>
    </source>
</reference>
<feature type="compositionally biased region" description="Low complexity" evidence="3">
    <location>
        <begin position="330"/>
        <end position="345"/>
    </location>
</feature>
<name>A0A8H3GSL6_9AGAM</name>
<comment type="caution">
    <text evidence="5">The sequence shown here is derived from an EMBL/GenBank/DDBJ whole genome shotgun (WGS) entry which is preliminary data.</text>
</comment>
<feature type="DNA-binding region" description="HMG box" evidence="2">
    <location>
        <begin position="168"/>
        <end position="236"/>
    </location>
</feature>
<dbReference type="InterPro" id="IPR009071">
    <property type="entry name" value="HMG_box_dom"/>
</dbReference>
<organism evidence="5 6">
    <name type="scientific">Rhizoctonia solani</name>
    <dbReference type="NCBI Taxonomy" id="456999"/>
    <lineage>
        <taxon>Eukaryota</taxon>
        <taxon>Fungi</taxon>
        <taxon>Dikarya</taxon>
        <taxon>Basidiomycota</taxon>
        <taxon>Agaricomycotina</taxon>
        <taxon>Agaricomycetes</taxon>
        <taxon>Cantharellales</taxon>
        <taxon>Ceratobasidiaceae</taxon>
        <taxon>Rhizoctonia</taxon>
    </lineage>
</organism>
<keyword evidence="1 2" id="KW-0238">DNA-binding</keyword>
<proteinExistence type="predicted"/>
<feature type="domain" description="HMG box" evidence="4">
    <location>
        <begin position="168"/>
        <end position="236"/>
    </location>
</feature>
<evidence type="ECO:0000256" key="1">
    <source>
        <dbReference type="ARBA" id="ARBA00023125"/>
    </source>
</evidence>
<evidence type="ECO:0000313" key="6">
    <source>
        <dbReference type="Proteomes" id="UP000663850"/>
    </source>
</evidence>
<feature type="compositionally biased region" description="Acidic residues" evidence="3">
    <location>
        <begin position="262"/>
        <end position="286"/>
    </location>
</feature>
<feature type="region of interest" description="Disordered" evidence="3">
    <location>
        <begin position="102"/>
        <end position="176"/>
    </location>
</feature>
<feature type="region of interest" description="Disordered" evidence="3">
    <location>
        <begin position="67"/>
        <end position="87"/>
    </location>
</feature>
<feature type="compositionally biased region" description="Polar residues" evidence="3">
    <location>
        <begin position="474"/>
        <end position="491"/>
    </location>
</feature>
<gene>
    <name evidence="5" type="ORF">RDB_LOCUS54745</name>
</gene>
<feature type="compositionally biased region" description="Low complexity" evidence="3">
    <location>
        <begin position="102"/>
        <end position="114"/>
    </location>
</feature>
<feature type="compositionally biased region" description="Polar residues" evidence="3">
    <location>
        <begin position="373"/>
        <end position="387"/>
    </location>
</feature>
<dbReference type="PANTHER" id="PTHR48112">
    <property type="entry name" value="HIGH MOBILITY GROUP PROTEIN DSP1"/>
    <property type="match status" value="1"/>
</dbReference>
<sequence length="514" mass="56534">MHRTKPPVEMGHITNQINAMPVAPAAEFQKREIVGKLNELAAQMKAWAAQVEGFASHLNTLSVQPQKYAPSPSEVQYSSRGAPTNGQSYTTYIAQQYGGSQQYQFQTPQYSQPSRPRSADYPGAQLSKASPVPPGPGSATPAADESEKTGKRRRRTDSTRKKKDPLAPKRPPSAYILYQNDVRKQMQDKYPDLSYPDVLGKISESWQTLEESRKKVYLHMVERDKLRYEDEKTRYNAGQDIPTRPITRRPLSSLRAPSGPDPDADVEVELEGGEEEEPEEEQEEQVQPDPKRSKFGSTYEAQPERLIGQSPGSQPESRSPEASHQLYPHSQGTPQAPASAQPQQSHPVGFPQLARQHSYSQHVTPPQHASYAPASSLQPQLSPQAEHTTVHMARTTATHQPQGVHLSPQPTHISPQVTHANPPIMYASPGVSHTSPSPRLAPPSPHAAHVSPQVTNTTPHISHSSPRHVHVSPEQTPLQPQPQSRNPNPISMMQVPPLTQVPPSVMNSPSVSGA</sequence>
<evidence type="ECO:0000256" key="2">
    <source>
        <dbReference type="PROSITE-ProRule" id="PRU00267"/>
    </source>
</evidence>
<dbReference type="Gene3D" id="1.10.30.10">
    <property type="entry name" value="High mobility group box domain"/>
    <property type="match status" value="1"/>
</dbReference>
<protein>
    <recommendedName>
        <fullName evidence="4">HMG box domain-containing protein</fullName>
    </recommendedName>
</protein>
<feature type="compositionally biased region" description="Polar residues" evidence="3">
    <location>
        <begin position="408"/>
        <end position="419"/>
    </location>
</feature>
<dbReference type="InterPro" id="IPR036910">
    <property type="entry name" value="HMG_box_dom_sf"/>
</dbReference>
<dbReference type="PROSITE" id="PS50118">
    <property type="entry name" value="HMG_BOX_2"/>
    <property type="match status" value="1"/>
</dbReference>
<dbReference type="GO" id="GO:0005634">
    <property type="term" value="C:nucleus"/>
    <property type="evidence" value="ECO:0007669"/>
    <property type="project" value="UniProtKB-UniRule"/>
</dbReference>
<dbReference type="InterPro" id="IPR050342">
    <property type="entry name" value="HMGB"/>
</dbReference>
<evidence type="ECO:0000313" key="5">
    <source>
        <dbReference type="EMBL" id="CAE6464065.1"/>
    </source>
</evidence>
<dbReference type="Proteomes" id="UP000663850">
    <property type="component" value="Unassembled WGS sequence"/>
</dbReference>
<keyword evidence="2" id="KW-0539">Nucleus</keyword>
<dbReference type="SMART" id="SM00398">
    <property type="entry name" value="HMG"/>
    <property type="match status" value="1"/>
</dbReference>
<evidence type="ECO:0000259" key="4">
    <source>
        <dbReference type="PROSITE" id="PS50118"/>
    </source>
</evidence>
<feature type="compositionally biased region" description="Low complexity" evidence="3">
    <location>
        <begin position="501"/>
        <end position="514"/>
    </location>
</feature>
<dbReference type="GO" id="GO:0003677">
    <property type="term" value="F:DNA binding"/>
    <property type="evidence" value="ECO:0007669"/>
    <property type="project" value="UniProtKB-UniRule"/>
</dbReference>